<evidence type="ECO:0000256" key="1">
    <source>
        <dbReference type="ARBA" id="ARBA00004496"/>
    </source>
</evidence>
<keyword evidence="3" id="KW-0677">Repeat</keyword>
<dbReference type="Pfam" id="PF13432">
    <property type="entry name" value="TPR_16"/>
    <property type="match status" value="1"/>
</dbReference>
<evidence type="ECO:0000256" key="3">
    <source>
        <dbReference type="ARBA" id="ARBA00022737"/>
    </source>
</evidence>
<dbReference type="FunCoup" id="A0A0L0HNG7">
    <property type="interactions" value="551"/>
</dbReference>
<dbReference type="InterPro" id="IPR041243">
    <property type="entry name" value="STI1/HOP_DP"/>
</dbReference>
<evidence type="ECO:0000313" key="10">
    <source>
        <dbReference type="Proteomes" id="UP000053201"/>
    </source>
</evidence>
<dbReference type="GO" id="GO:0005737">
    <property type="term" value="C:cytoplasm"/>
    <property type="evidence" value="ECO:0007669"/>
    <property type="project" value="UniProtKB-SubCell"/>
</dbReference>
<proteinExistence type="predicted"/>
<keyword evidence="10" id="KW-1185">Reference proteome</keyword>
<dbReference type="eggNOG" id="KOG0548">
    <property type="taxonomic scope" value="Eukaryota"/>
</dbReference>
<dbReference type="PANTHER" id="PTHR22904:SF523">
    <property type="entry name" value="STRESS-INDUCED-PHOSPHOPROTEIN 1"/>
    <property type="match status" value="1"/>
</dbReference>
<dbReference type="PROSITE" id="PS50293">
    <property type="entry name" value="TPR_REGION"/>
    <property type="match status" value="1"/>
</dbReference>
<dbReference type="Gene3D" id="1.25.40.10">
    <property type="entry name" value="Tetratricopeptide repeat domain"/>
    <property type="match status" value="3"/>
</dbReference>
<keyword evidence="4 6" id="KW-0802">TPR repeat</keyword>
<dbReference type="InParanoid" id="A0A0L0HNG7"/>
<feature type="repeat" description="TPR" evidence="6">
    <location>
        <begin position="3"/>
        <end position="36"/>
    </location>
</feature>
<reference evidence="9 10" key="1">
    <citation type="submission" date="2009-08" db="EMBL/GenBank/DDBJ databases">
        <title>The Genome Sequence of Spizellomyces punctatus strain DAOM BR117.</title>
        <authorList>
            <consortium name="The Broad Institute Genome Sequencing Platform"/>
            <person name="Russ C."/>
            <person name="Cuomo C."/>
            <person name="Shea T."/>
            <person name="Young S.K."/>
            <person name="Zeng Q."/>
            <person name="Koehrsen M."/>
            <person name="Haas B."/>
            <person name="Borodovsky M."/>
            <person name="Guigo R."/>
            <person name="Alvarado L."/>
            <person name="Berlin A."/>
            <person name="Bochicchio J."/>
            <person name="Borenstein D."/>
            <person name="Chapman S."/>
            <person name="Chen Z."/>
            <person name="Engels R."/>
            <person name="Freedman E."/>
            <person name="Gellesch M."/>
            <person name="Goldberg J."/>
            <person name="Griggs A."/>
            <person name="Gujja S."/>
            <person name="Heiman D."/>
            <person name="Hepburn T."/>
            <person name="Howarth C."/>
            <person name="Jen D."/>
            <person name="Larson L."/>
            <person name="Lewis B."/>
            <person name="Mehta T."/>
            <person name="Park D."/>
            <person name="Pearson M."/>
            <person name="Roberts A."/>
            <person name="Saif S."/>
            <person name="Shenoy N."/>
            <person name="Sisk P."/>
            <person name="Stolte C."/>
            <person name="Sykes S."/>
            <person name="Thomson T."/>
            <person name="Walk T."/>
            <person name="White J."/>
            <person name="Yandava C."/>
            <person name="Burger G."/>
            <person name="Gray M.W."/>
            <person name="Holland P.W.H."/>
            <person name="King N."/>
            <person name="Lang F.B.F."/>
            <person name="Roger A.J."/>
            <person name="Ruiz-Trillo I."/>
            <person name="Lander E."/>
            <person name="Nusbaum C."/>
        </authorList>
    </citation>
    <scope>NUCLEOTIDE SEQUENCE [LARGE SCALE GENOMIC DNA]</scope>
    <source>
        <strain evidence="9 10">DAOM BR117</strain>
    </source>
</reference>
<dbReference type="SUPFAM" id="SSF48452">
    <property type="entry name" value="TPR-like"/>
    <property type="match status" value="3"/>
</dbReference>
<dbReference type="PROSITE" id="PS50005">
    <property type="entry name" value="TPR"/>
    <property type="match status" value="4"/>
</dbReference>
<dbReference type="Pfam" id="PF17830">
    <property type="entry name" value="STI1-HOP_DP"/>
    <property type="match status" value="2"/>
</dbReference>
<dbReference type="Pfam" id="PF13181">
    <property type="entry name" value="TPR_8"/>
    <property type="match status" value="1"/>
</dbReference>
<dbReference type="Pfam" id="PF00515">
    <property type="entry name" value="TPR_1"/>
    <property type="match status" value="1"/>
</dbReference>
<dbReference type="FunFam" id="1.10.260.100:FF:000004">
    <property type="entry name" value="Putative stress-induced-phosphoprotein 1"/>
    <property type="match status" value="1"/>
</dbReference>
<dbReference type="SMART" id="SM00727">
    <property type="entry name" value="STI1"/>
    <property type="match status" value="2"/>
</dbReference>
<dbReference type="GeneID" id="27685670"/>
<dbReference type="SMART" id="SM00028">
    <property type="entry name" value="TPR"/>
    <property type="match status" value="9"/>
</dbReference>
<evidence type="ECO:0000313" key="9">
    <source>
        <dbReference type="EMBL" id="KND02976.1"/>
    </source>
</evidence>
<accession>A0A0L0HNG7</accession>
<dbReference type="InterPro" id="IPR006636">
    <property type="entry name" value="STI1_HS-bd"/>
</dbReference>
<feature type="repeat" description="TPR" evidence="6">
    <location>
        <begin position="71"/>
        <end position="104"/>
    </location>
</feature>
<gene>
    <name evidence="9" type="ORF">SPPG_02051</name>
</gene>
<dbReference type="FunFam" id="1.25.40.10:FF:000020">
    <property type="entry name" value="Stress-induced phosphoprotein 1"/>
    <property type="match status" value="1"/>
</dbReference>
<dbReference type="Gene3D" id="1.10.260.100">
    <property type="match status" value="2"/>
</dbReference>
<dbReference type="InterPro" id="IPR019734">
    <property type="entry name" value="TPR_rpt"/>
</dbReference>
<comment type="subcellular location">
    <subcellularLocation>
        <location evidence="1">Cytoplasm</location>
    </subcellularLocation>
</comment>
<evidence type="ECO:0000256" key="2">
    <source>
        <dbReference type="ARBA" id="ARBA00022490"/>
    </source>
</evidence>
<evidence type="ECO:0000256" key="5">
    <source>
        <dbReference type="ARBA" id="ARBA00064323"/>
    </source>
</evidence>
<feature type="domain" description="STI1" evidence="8">
    <location>
        <begin position="131"/>
        <end position="170"/>
    </location>
</feature>
<dbReference type="STRING" id="645134.A0A0L0HNG7"/>
<sequence>MTAEDFKTRGNKAFSSGQFDEAIKLFSQAIEMDPSNHVLYSNRSAAHASLKDYQNALQDAEKTVQLKPDWARGYSRKGAALHGLGDLVAAADAYKAGLKIDPNNAQLQKSLDDVEAAMAAEGDNPFGNIFGPEGLAKIASNPKVAPLLAQPDIQAKIQDIQKNPQNMNLYMRDPRIMTLMMAAMGLDATVANNAEDAAAAAAAAANDAESRSAPNPTATSKSEPKKAQPEPEPELTEEEKEKKQKRAQSDREKDLGNQAYKQRKFDEALSHYDKAWELDNTNIAVLTNKAAALYEAERYDESIKTCEDAVDAGREQRADYKIIARALGRMANAYMKKGDLDNAIKYYNKSLTEHRTPDILTKLKEAEKLKAIQEKESYRNPQLADEAREKGNELFKESNFAEAVKYYTEAIKRNDADPRNYSNRAACYVKLMAFPEAEKDCDAALQLDPNFVKAYIRKAAILHAKRDYVKAIDMCNEAKEKDVEGKHTQEIDAQIFKCYAGLNQVQNTGNREENLKRAMNDPEVQAIMADPVMNSILKQMQEDPRAAQDHMKNPQVAAKIRTLINAGIIQVR</sequence>
<dbReference type="InterPro" id="IPR011990">
    <property type="entry name" value="TPR-like_helical_dom_sf"/>
</dbReference>
<evidence type="ECO:0000259" key="8">
    <source>
        <dbReference type="SMART" id="SM00727"/>
    </source>
</evidence>
<dbReference type="OMA" id="MYSAREN"/>
<feature type="repeat" description="TPR" evidence="6">
    <location>
        <begin position="249"/>
        <end position="282"/>
    </location>
</feature>
<dbReference type="PANTHER" id="PTHR22904">
    <property type="entry name" value="TPR REPEAT CONTAINING PROTEIN"/>
    <property type="match status" value="1"/>
</dbReference>
<comment type="subunit">
    <text evidence="5">Part of a larger complex that includes HSP70, HSP90, and immunophilins.</text>
</comment>
<evidence type="ECO:0000256" key="4">
    <source>
        <dbReference type="ARBA" id="ARBA00022803"/>
    </source>
</evidence>
<feature type="region of interest" description="Disordered" evidence="7">
    <location>
        <begin position="205"/>
        <end position="259"/>
    </location>
</feature>
<dbReference type="FunFam" id="1.25.40.10:FF:000010">
    <property type="entry name" value="Stress-induced phosphoprotein 1"/>
    <property type="match status" value="1"/>
</dbReference>
<dbReference type="AlphaFoldDB" id="A0A0L0HNG7"/>
<dbReference type="Pfam" id="PF13424">
    <property type="entry name" value="TPR_12"/>
    <property type="match status" value="1"/>
</dbReference>
<keyword evidence="2" id="KW-0963">Cytoplasm</keyword>
<dbReference type="OrthoDB" id="2423701at2759"/>
<dbReference type="FunFam" id="1.10.260.100:FF:000002">
    <property type="entry name" value="Stress-induced-phosphoprotein 1 (Hsp70/Hsp90-organizing)"/>
    <property type="match status" value="1"/>
</dbReference>
<name>A0A0L0HNG7_SPIPD</name>
<dbReference type="EMBL" id="KQ257452">
    <property type="protein sequence ID" value="KND02976.1"/>
    <property type="molecule type" value="Genomic_DNA"/>
</dbReference>
<feature type="domain" description="STI1" evidence="8">
    <location>
        <begin position="521"/>
        <end position="560"/>
    </location>
</feature>
<evidence type="ECO:0000256" key="6">
    <source>
        <dbReference type="PROSITE-ProRule" id="PRU00339"/>
    </source>
</evidence>
<dbReference type="RefSeq" id="XP_016611015.1">
    <property type="nucleotide sequence ID" value="XM_016750353.1"/>
</dbReference>
<protein>
    <recommendedName>
        <fullName evidence="8">STI1 domain-containing protein</fullName>
    </recommendedName>
</protein>
<feature type="compositionally biased region" description="Basic and acidic residues" evidence="7">
    <location>
        <begin position="239"/>
        <end position="255"/>
    </location>
</feature>
<dbReference type="Proteomes" id="UP000053201">
    <property type="component" value="Unassembled WGS sequence"/>
</dbReference>
<feature type="repeat" description="TPR" evidence="6">
    <location>
        <begin position="324"/>
        <end position="357"/>
    </location>
</feature>
<dbReference type="GO" id="GO:0042030">
    <property type="term" value="F:ATPase inhibitor activity"/>
    <property type="evidence" value="ECO:0007669"/>
    <property type="project" value="UniProtKB-ARBA"/>
</dbReference>
<evidence type="ECO:0000256" key="7">
    <source>
        <dbReference type="SAM" id="MobiDB-lite"/>
    </source>
</evidence>
<organism evidence="9 10">
    <name type="scientific">Spizellomyces punctatus (strain DAOM BR117)</name>
    <dbReference type="NCBI Taxonomy" id="645134"/>
    <lineage>
        <taxon>Eukaryota</taxon>
        <taxon>Fungi</taxon>
        <taxon>Fungi incertae sedis</taxon>
        <taxon>Chytridiomycota</taxon>
        <taxon>Chytridiomycota incertae sedis</taxon>
        <taxon>Chytridiomycetes</taxon>
        <taxon>Spizellomycetales</taxon>
        <taxon>Spizellomycetaceae</taxon>
        <taxon>Spizellomyces</taxon>
    </lineage>
</organism>
<dbReference type="GO" id="GO:0051879">
    <property type="term" value="F:Hsp90 protein binding"/>
    <property type="evidence" value="ECO:0007669"/>
    <property type="project" value="TreeGrafter"/>
</dbReference>
<dbReference type="VEuPathDB" id="FungiDB:SPPG_02051"/>